<feature type="compositionally biased region" description="Polar residues" evidence="1">
    <location>
        <begin position="1563"/>
        <end position="1572"/>
    </location>
</feature>
<feature type="region of interest" description="Disordered" evidence="1">
    <location>
        <begin position="1193"/>
        <end position="1215"/>
    </location>
</feature>
<dbReference type="SUPFAM" id="SSF52540">
    <property type="entry name" value="P-loop containing nucleoside triphosphate hydrolases"/>
    <property type="match status" value="1"/>
</dbReference>
<dbReference type="InterPro" id="IPR019476">
    <property type="entry name" value="T4SS_TraD_DNA-bd"/>
</dbReference>
<dbReference type="InterPro" id="IPR027417">
    <property type="entry name" value="P-loop_NTPase"/>
</dbReference>
<dbReference type="CDD" id="cd01127">
    <property type="entry name" value="TrwB_TraG_TraD_VirD4"/>
    <property type="match status" value="2"/>
</dbReference>
<feature type="compositionally biased region" description="Acidic residues" evidence="1">
    <location>
        <begin position="2152"/>
        <end position="2167"/>
    </location>
</feature>
<evidence type="ECO:0000259" key="2">
    <source>
        <dbReference type="Pfam" id="PF10412"/>
    </source>
</evidence>
<feature type="region of interest" description="Disordered" evidence="1">
    <location>
        <begin position="3118"/>
        <end position="3148"/>
    </location>
</feature>
<feature type="region of interest" description="Disordered" evidence="1">
    <location>
        <begin position="2262"/>
        <end position="2297"/>
    </location>
</feature>
<feature type="region of interest" description="Disordered" evidence="1">
    <location>
        <begin position="1996"/>
        <end position="2208"/>
    </location>
</feature>
<dbReference type="InterPro" id="IPR037068">
    <property type="entry name" value="DNA_primase_core_N_sf"/>
</dbReference>
<dbReference type="PATRIC" id="fig|1227486.3.peg.124"/>
<feature type="region of interest" description="Disordered" evidence="1">
    <location>
        <begin position="3064"/>
        <end position="3098"/>
    </location>
</feature>
<dbReference type="Pfam" id="PF10412">
    <property type="entry name" value="TrwB_AAD_bind"/>
    <property type="match status" value="1"/>
</dbReference>
<feature type="region of interest" description="Disordered" evidence="1">
    <location>
        <begin position="1533"/>
        <end position="1572"/>
    </location>
</feature>
<feature type="compositionally biased region" description="Basic and acidic residues" evidence="1">
    <location>
        <begin position="376"/>
        <end position="387"/>
    </location>
</feature>
<proteinExistence type="predicted"/>
<feature type="domain" description="DUF8128" evidence="3">
    <location>
        <begin position="30"/>
        <end position="359"/>
    </location>
</feature>
<dbReference type="PANTHER" id="PTHR30121">
    <property type="entry name" value="UNCHARACTERIZED PROTEIN YJGR-RELATED"/>
    <property type="match status" value="1"/>
</dbReference>
<feature type="compositionally biased region" description="Acidic residues" evidence="1">
    <location>
        <begin position="2122"/>
        <end position="2135"/>
    </location>
</feature>
<feature type="compositionally biased region" description="Low complexity" evidence="1">
    <location>
        <begin position="2136"/>
        <end position="2151"/>
    </location>
</feature>
<feature type="compositionally biased region" description="Acidic residues" evidence="1">
    <location>
        <begin position="3075"/>
        <end position="3085"/>
    </location>
</feature>
<comment type="caution">
    <text evidence="4">The sequence shown here is derived from an EMBL/GenBank/DDBJ whole genome shotgun (WGS) entry which is preliminary data.</text>
</comment>
<feature type="compositionally biased region" description="Polar residues" evidence="1">
    <location>
        <begin position="2285"/>
        <end position="2295"/>
    </location>
</feature>
<feature type="compositionally biased region" description="Acidic residues" evidence="1">
    <location>
        <begin position="403"/>
        <end position="419"/>
    </location>
</feature>
<feature type="compositionally biased region" description="Low complexity" evidence="1">
    <location>
        <begin position="2168"/>
        <end position="2179"/>
    </location>
</feature>
<feature type="region of interest" description="Disordered" evidence="1">
    <location>
        <begin position="516"/>
        <end position="612"/>
    </location>
</feature>
<evidence type="ECO:0000256" key="1">
    <source>
        <dbReference type="SAM" id="MobiDB-lite"/>
    </source>
</evidence>
<evidence type="ECO:0000313" key="4">
    <source>
        <dbReference type="EMBL" id="ELZ37573.1"/>
    </source>
</evidence>
<evidence type="ECO:0000313" key="5">
    <source>
        <dbReference type="Proteomes" id="UP000011572"/>
    </source>
</evidence>
<feature type="compositionally biased region" description="Acidic residues" evidence="1">
    <location>
        <begin position="2033"/>
        <end position="2056"/>
    </location>
</feature>
<protein>
    <recommendedName>
        <fullName evidence="6">DUF87 domain-containing protein</fullName>
    </recommendedName>
</protein>
<gene>
    <name evidence="4" type="ORF">C473_00857</name>
</gene>
<feature type="region of interest" description="Disordered" evidence="1">
    <location>
        <begin position="2705"/>
        <end position="2731"/>
    </location>
</feature>
<feature type="compositionally biased region" description="Acidic residues" evidence="1">
    <location>
        <begin position="1695"/>
        <end position="1706"/>
    </location>
</feature>
<feature type="compositionally biased region" description="Acidic residues" evidence="1">
    <location>
        <begin position="1713"/>
        <end position="1726"/>
    </location>
</feature>
<accession>M0DRX1</accession>
<name>M0DRX1_9EURY</name>
<dbReference type="SUPFAM" id="SSF56731">
    <property type="entry name" value="DNA primase core"/>
    <property type="match status" value="1"/>
</dbReference>
<feature type="compositionally biased region" description="Basic and acidic residues" evidence="1">
    <location>
        <begin position="541"/>
        <end position="560"/>
    </location>
</feature>
<reference evidence="4 5" key="1">
    <citation type="journal article" date="2014" name="PLoS Genet.">
        <title>Phylogenetically driven sequencing of extremely halophilic archaea reveals strategies for static and dynamic osmo-response.</title>
        <authorList>
            <person name="Becker E.A."/>
            <person name="Seitzer P.M."/>
            <person name="Tritt A."/>
            <person name="Larsen D."/>
            <person name="Krusor M."/>
            <person name="Yao A.I."/>
            <person name="Wu D."/>
            <person name="Madern D."/>
            <person name="Eisen J.A."/>
            <person name="Darling A.E."/>
            <person name="Facciotti M.T."/>
        </authorList>
    </citation>
    <scope>NUCLEOTIDE SEQUENCE [LARGE SCALE GENOMIC DNA]</scope>
    <source>
        <strain evidence="4 5">JCM 10247</strain>
    </source>
</reference>
<feature type="compositionally biased region" description="Gly residues" evidence="1">
    <location>
        <begin position="3129"/>
        <end position="3138"/>
    </location>
</feature>
<dbReference type="InterPro" id="IPR058441">
    <property type="entry name" value="DUF8128"/>
</dbReference>
<evidence type="ECO:0008006" key="6">
    <source>
        <dbReference type="Google" id="ProtNLM"/>
    </source>
</evidence>
<dbReference type="PANTHER" id="PTHR30121:SF6">
    <property type="entry name" value="SLR6007 PROTEIN"/>
    <property type="match status" value="1"/>
</dbReference>
<dbReference type="Pfam" id="PF26449">
    <property type="entry name" value="DUF8128"/>
    <property type="match status" value="1"/>
</dbReference>
<evidence type="ECO:0000259" key="3">
    <source>
        <dbReference type="Pfam" id="PF26449"/>
    </source>
</evidence>
<dbReference type="Gene3D" id="3.90.980.10">
    <property type="entry name" value="DNA primase, catalytic core, N-terminal domain"/>
    <property type="match status" value="1"/>
</dbReference>
<dbReference type="EMBL" id="AOIW01000014">
    <property type="protein sequence ID" value="ELZ37573.1"/>
    <property type="molecule type" value="Genomic_DNA"/>
</dbReference>
<feature type="region of interest" description="Disordered" evidence="1">
    <location>
        <begin position="2802"/>
        <end position="2822"/>
    </location>
</feature>
<feature type="region of interest" description="Disordered" evidence="1">
    <location>
        <begin position="358"/>
        <end position="419"/>
    </location>
</feature>
<dbReference type="Proteomes" id="UP000011572">
    <property type="component" value="Unassembled WGS sequence"/>
</dbReference>
<dbReference type="InterPro" id="IPR051162">
    <property type="entry name" value="T4SS_component"/>
</dbReference>
<feature type="compositionally biased region" description="Basic and acidic residues" evidence="1">
    <location>
        <begin position="2106"/>
        <end position="2121"/>
    </location>
</feature>
<sequence length="3290" mass="362979">MQNPLNRIHDHTLPDWLKNLRHLQLGSREPDAPQVTEEFVETINDAANSYAGSLSRVRPHKKEDGLAYAEELIAGFHNEGVTHSELAQRFNLGERPKKFSFELVLTDETVKFHFGLPDRIHQREFRQQVSGLYPNAEIKPVDKTFPEIEPGMYLSGGKLELNKEKYRPLRGTSGPDAFESDPLRSVLSELVGYSNEVAIVQFVFTPASRNWTDGLKLHEWSADQINDSLTYGRVNGSYFNPRLDDPSAKDLRAAEAVLNQEGKQAYYLNARFLVFASSPDIAKHHAHGIANVYSTQYHSDETGQAFIPLAFKERGVKELARRTAAREFSYDQTALNVEELAGVVHLPGEEVDQTNIDWTRKGVGNRPPAQANRTTKPPDMRVNRDLSELGGEASAMASLSGDQVEESDTVGPDPTEEEDSVFMKGLGTVLRFFFDDQTEATDTEPDTPTATVDVDSTPEKQEAFNELYRQFIYGELTREQIKSQYNDHVADNLVRKFQNRRAEELGINLEELDKRDDVFDAPGARKTPESDEGEETPATDPTDHAESGRGTDGPSDTHPEDDVEGVADLPAKPEEDLPQTTGDETGPPSPYTRGRENPAHHQHYTYDQSDTDVQLRREPGLQRYFPFELTATASGNGAAEDGDLFAGFDVRDRLVHSHTHHPDEPIWLGYDSNPMDGIREIGLEPFSWFRHMTIFGSTGKGKSTTLNMMMNQIARKGHGFVFIDPKGDTVDDLITQLPDERMDDIIWVEPGSETFEKVAGINFLEPGDCETEIEFDREVESIINDLRAVLRGGEYWGPKMEGITSNIARAMIRSRRKFTLVDMYYVLADNESRAKFSNVVSQEGMSFIHEYTTKIAEMDTEEIDPVLRRIQDWVEDPISRGIVAHRDGTINLSHAVEEGKIILVRNTVRSDEIRKVVSTGIMRRVWSTIRKREKIEEADREPFFAFMDEFDDIASENMALDKMLSKARSGKMGVVTCLQNPSQVREIAPQTLKQMFGNTDTLLSFGVTEVDDARIIAERFDDDDIDSGTIQSLPAYTALTTISTMDEDGPMRSDPLAPDTFAPYPARRTPAEAEAIIGENLKEYGVDALEQNLDESEHALMHLGGEHDLTKCFLEAVWAEQIRQNALDTLPGAYETLEPAPALNIDPPEMDGDDTLSVSVEAANEGFHRRTSTDFEELPDGILVDEAYVELADPEDEKEESNVRGTGGTPTGQVRITDPETELSITDKGIRSVLEQADEDWRPETEKHNEVIRRSFVMLSAIGMEVTVVRQDHEASLPDAVAYPPIRGTVDTKRASRLIEKFKKDYPIAADLSGGGAITIEAETSTYKKPARTLQNLARSVRNDRRVMFVTPEMEAKDRTAPAARVDHILSDPMFIRDHLRMRPNEDPSDAGDLTERDPMPLYYNKTDYLELGTPTDGERKHALIRKGKQAVWVNTHDDEIQLYDGMTGAKKGALRMDEGFGSTNAFDVWCRYDDHNNEWVVYPGGEVQRYRTLGDLREDWQLVYEPFVPEREFEEIPTEDQWNIIQTSLPSFLSPAGEDATDETQEETPTGGENEPDAGSADTDTSQSQYDNIGDVPVQAALNQTDDDSEATASTDAESDIDLHRAGFTREAVPIPNRVVVDELPDNPDSPTGEPVTGGQQYTTIPDEALEPMVPEKHMPMYEDIGGLDTGDNSNDPVGIHDDDTASSEGDTAATDDGDTPDEEPTPNVDTTVDEDDPFGADSDTDGPVGILDDDAGADETSPIDAVTFSYAAAMTNLSTYYIANSDAVDEDSSPDDIDIDYDAVTDRFGAKDPTDAAFWQDVWDSANVNQTEAIFRDNLPGALRYGPGIRGTQAADAIRIGLAEEELVPAGENAVRLPGPRDTYKDYLTEEEVAEMQRRDSWVPVWDALGRDHDEGLTVQRIIFAIPPEYDFADPMVQAAIGAGVDAGVLKEEGKKIVLGDHTIPTFWDAVLEALDATPHEPLTDSEITLALQRHHGLDTEAVTETTEMARDHGVLYRDDETGQFKINTPQDEKGPEIDPVAFNRDTYPPSEDDSDDSDSDDSDGGSDDSDDGPDGGGETPATDDGEDASPTPADANGESAEPDTASTREEDTTDTETTNAPSESRDGSDGRTGTHSEAGDQDAADTTPDAETETANADGAETDAGADTTPDDGETEPPADDAADADSAAADTPPAGQTAPGEPRAEPNSTLVDADPTDLRLSPTPDLGAVQACLEEAARFFHSQLDTTIDNNVTWNDEQAFEAGYRKPETPREYFTALDEPDPAYPVEQDPDAADAMPPNEDAQTAGIQSTEDAAERIAEPEDFAADEQPYQYLGADHRGWNDDLVDDKQLGWAPAFGKKLFSHLESKGFSHHTMVATGLFTKPNDAYGENEEGEEYVDYTTIDDPDDPADLSCLFRARYIFPYYDEDGKVAFFIGRRPDFDTEYGTHTDDFTEGKYAKLATTKNYTIADEPIYGRETIVEGEPLAITEGMADAITAHAHGIPCISPVTKSFKMKHRDVLAEIIKRREIPDVYFLQDSDPPKRVVLAEEDRDHDERQCERDMAIRELFCTGSFPGDEMFTRKLVLEAARDGTLQEKLDDQDIRVAPPADADVDADEKTPVAAEEVPVHLLESEGEFHGKGPISEVIEIHQYGPGVDSAVNMGRVLDTHTPSPDDTFTGTVQAAAEVYREEVLEGDADPNEDDHELWEEVEARLGVIDVDTETDETAESADTDGQTALTPDEKPTHTDYGGTNVWLLELPQFGDEKRDLDDFLQEGWLALTPPAEWALRLTMGNGPTPADDGSDGPATAPAWMRALADRSDPVGEYPTGMDPASLGYPTAHDLSQTVGAIDRTETGVDMPVRDPHIISADPDADTGALTAAHRWPVGDASTLREEGNVLDPVPEQNAVYPPLSLFGFIPTIHPSQHPAATGNIGGLVNDASTAMDIDPQEIEDRIEAGDYRELTGSHNPLWSLDLRDLGLTPGSRGTNPFGHFGESENYFVVIDDETAYCHKREALYNFQHFALCDMGKRDPKDSASGQNLDDLEYLHLWTYARQNNLVPEHTPIPLKGLVGYAIEHDYCEPDDLEQFGGGSDDSDDNSDEQNADSPGRNKAGKRNLKLPDDVYFPVLKDIEDTTGYTPARLADSSGSGGDSGGDASGSSTPSVDTEDVAFDSIHRKYGQPLIGDDMPDPLKQFLRRYTNTEDETITTDTDETVFVPKAELRDAFNSWAQICLRHIRNSTDTSVDDVAIQEYAPGAFTGPLKAQVDVELKEGRPSVEGGKQVRTWFGIELTDEGETLAELEGKFSMDD</sequence>
<feature type="region of interest" description="Disordered" evidence="1">
    <location>
        <begin position="1586"/>
        <end position="1742"/>
    </location>
</feature>
<dbReference type="RefSeq" id="WP_007344123.1">
    <property type="nucleotide sequence ID" value="NZ_AOIW01000014.1"/>
</dbReference>
<organism evidence="4 5">
    <name type="scientific">Halorubrum distributum JCM 10247</name>
    <dbReference type="NCBI Taxonomy" id="1227486"/>
    <lineage>
        <taxon>Archaea</taxon>
        <taxon>Methanobacteriati</taxon>
        <taxon>Methanobacteriota</taxon>
        <taxon>Stenosarchaea group</taxon>
        <taxon>Halobacteria</taxon>
        <taxon>Halobacteriales</taxon>
        <taxon>Haloferacaceae</taxon>
        <taxon>Halorubrum</taxon>
        <taxon>Halorubrum distributum group</taxon>
    </lineage>
</organism>
<feature type="compositionally biased region" description="Basic and acidic residues" evidence="1">
    <location>
        <begin position="1996"/>
        <end position="2005"/>
    </location>
</feature>
<feature type="domain" description="Type IV secretion system coupling protein TraD DNA-binding" evidence="2">
    <location>
        <begin position="689"/>
        <end position="1027"/>
    </location>
</feature>
<dbReference type="Gene3D" id="3.40.50.300">
    <property type="entry name" value="P-loop containing nucleotide triphosphate hydrolases"/>
    <property type="match status" value="2"/>
</dbReference>